<protein>
    <submittedName>
        <fullName evidence="2">Uncharacterized protein</fullName>
    </submittedName>
</protein>
<gene>
    <name evidence="2" type="ORF">Slati_2381800</name>
</gene>
<proteinExistence type="predicted"/>
<reference evidence="2" key="1">
    <citation type="submission" date="2020-06" db="EMBL/GenBank/DDBJ databases">
        <authorList>
            <person name="Li T."/>
            <person name="Hu X."/>
            <person name="Zhang T."/>
            <person name="Song X."/>
            <person name="Zhang H."/>
            <person name="Dai N."/>
            <person name="Sheng W."/>
            <person name="Hou X."/>
            <person name="Wei L."/>
        </authorList>
    </citation>
    <scope>NUCLEOTIDE SEQUENCE</scope>
    <source>
        <strain evidence="2">KEN1</strain>
        <tissue evidence="2">Leaf</tissue>
    </source>
</reference>
<organism evidence="2">
    <name type="scientific">Sesamum latifolium</name>
    <dbReference type="NCBI Taxonomy" id="2727402"/>
    <lineage>
        <taxon>Eukaryota</taxon>
        <taxon>Viridiplantae</taxon>
        <taxon>Streptophyta</taxon>
        <taxon>Embryophyta</taxon>
        <taxon>Tracheophyta</taxon>
        <taxon>Spermatophyta</taxon>
        <taxon>Magnoliopsida</taxon>
        <taxon>eudicotyledons</taxon>
        <taxon>Gunneridae</taxon>
        <taxon>Pentapetalae</taxon>
        <taxon>asterids</taxon>
        <taxon>lamiids</taxon>
        <taxon>Lamiales</taxon>
        <taxon>Pedaliaceae</taxon>
        <taxon>Sesamum</taxon>
    </lineage>
</organism>
<dbReference type="AlphaFoldDB" id="A0AAW2WBH8"/>
<evidence type="ECO:0000256" key="1">
    <source>
        <dbReference type="SAM" id="MobiDB-lite"/>
    </source>
</evidence>
<evidence type="ECO:0000313" key="2">
    <source>
        <dbReference type="EMBL" id="KAL0438988.1"/>
    </source>
</evidence>
<feature type="region of interest" description="Disordered" evidence="1">
    <location>
        <begin position="46"/>
        <end position="77"/>
    </location>
</feature>
<dbReference type="EMBL" id="JACGWN010000008">
    <property type="protein sequence ID" value="KAL0438988.1"/>
    <property type="molecule type" value="Genomic_DNA"/>
</dbReference>
<name>A0AAW2WBH8_9LAMI</name>
<reference evidence="2" key="2">
    <citation type="journal article" date="2024" name="Plant">
        <title>Genomic evolution and insights into agronomic trait innovations of Sesamum species.</title>
        <authorList>
            <person name="Miao H."/>
            <person name="Wang L."/>
            <person name="Qu L."/>
            <person name="Liu H."/>
            <person name="Sun Y."/>
            <person name="Le M."/>
            <person name="Wang Q."/>
            <person name="Wei S."/>
            <person name="Zheng Y."/>
            <person name="Lin W."/>
            <person name="Duan Y."/>
            <person name="Cao H."/>
            <person name="Xiong S."/>
            <person name="Wang X."/>
            <person name="Wei L."/>
            <person name="Li C."/>
            <person name="Ma Q."/>
            <person name="Ju M."/>
            <person name="Zhao R."/>
            <person name="Li G."/>
            <person name="Mu C."/>
            <person name="Tian Q."/>
            <person name="Mei H."/>
            <person name="Zhang T."/>
            <person name="Gao T."/>
            <person name="Zhang H."/>
        </authorList>
    </citation>
    <scope>NUCLEOTIDE SEQUENCE</scope>
    <source>
        <strain evidence="2">KEN1</strain>
    </source>
</reference>
<sequence>MNPYDTWGKAWAMIPPRPRLRGQGLPCPLISLVGDGVLNQAARRLLDEPSKEEGDEEEEDSSPARSPAVSGSLIFTS</sequence>
<accession>A0AAW2WBH8</accession>
<comment type="caution">
    <text evidence="2">The sequence shown here is derived from an EMBL/GenBank/DDBJ whole genome shotgun (WGS) entry which is preliminary data.</text>
</comment>